<organism evidence="1 2">
    <name type="scientific">Mucor plumbeus</name>
    <dbReference type="NCBI Taxonomy" id="97098"/>
    <lineage>
        <taxon>Eukaryota</taxon>
        <taxon>Fungi</taxon>
        <taxon>Fungi incertae sedis</taxon>
        <taxon>Mucoromycota</taxon>
        <taxon>Mucoromycotina</taxon>
        <taxon>Mucoromycetes</taxon>
        <taxon>Mucorales</taxon>
        <taxon>Mucorineae</taxon>
        <taxon>Mucoraceae</taxon>
        <taxon>Mucor</taxon>
    </lineage>
</organism>
<dbReference type="Proteomes" id="UP000650833">
    <property type="component" value="Unassembled WGS sequence"/>
</dbReference>
<proteinExistence type="predicted"/>
<accession>A0A8H7R1L7</accession>
<comment type="caution">
    <text evidence="1">The sequence shown here is derived from an EMBL/GenBank/DDBJ whole genome shotgun (WGS) entry which is preliminary data.</text>
</comment>
<evidence type="ECO:0000313" key="2">
    <source>
        <dbReference type="Proteomes" id="UP000650833"/>
    </source>
</evidence>
<evidence type="ECO:0000313" key="1">
    <source>
        <dbReference type="EMBL" id="KAG2202844.1"/>
    </source>
</evidence>
<gene>
    <name evidence="1" type="ORF">INT46_000503</name>
</gene>
<reference evidence="1" key="1">
    <citation type="submission" date="2020-12" db="EMBL/GenBank/DDBJ databases">
        <title>Metabolic potential, ecology and presence of endohyphal bacteria is reflected in genomic diversity of Mucoromycotina.</title>
        <authorList>
            <person name="Muszewska A."/>
            <person name="Okrasinska A."/>
            <person name="Steczkiewicz K."/>
            <person name="Drgas O."/>
            <person name="Orlowska M."/>
            <person name="Perlinska-Lenart U."/>
            <person name="Aleksandrzak-Piekarczyk T."/>
            <person name="Szatraj K."/>
            <person name="Zielenkiewicz U."/>
            <person name="Pilsyk S."/>
            <person name="Malc E."/>
            <person name="Mieczkowski P."/>
            <person name="Kruszewska J.S."/>
            <person name="Biernat P."/>
            <person name="Pawlowska J."/>
        </authorList>
    </citation>
    <scope>NUCLEOTIDE SEQUENCE</scope>
    <source>
        <strain evidence="1">CBS 226.32</strain>
    </source>
</reference>
<protein>
    <submittedName>
        <fullName evidence="1">Uncharacterized protein</fullName>
    </submittedName>
</protein>
<name>A0A8H7R1L7_9FUNG</name>
<keyword evidence="2" id="KW-1185">Reference proteome</keyword>
<dbReference type="OrthoDB" id="2288006at2759"/>
<sequence length="222" mass="25407">MTQIFMWNCAEWLAENFFQNDGLPDLFIQGKYSHQSKAVAIQKYRETINLAVNSENTSFSRWSKMIVNTNFSVLKNNDVKGFWAGVLVAERRDANLNQYNQITFINQTQEQYANPPPPGKRKGSKPTASPVIVVEINNFEESDSLHIERLEESVATWVGREGRATIVVDRKTRYFNALGMNGILDLSENSESSQFSKFPIELQKKKNQTIVPSSHCHHTAYR</sequence>
<dbReference type="EMBL" id="JAEPRC010000247">
    <property type="protein sequence ID" value="KAG2202844.1"/>
    <property type="molecule type" value="Genomic_DNA"/>
</dbReference>
<dbReference type="AlphaFoldDB" id="A0A8H7R1L7"/>